<evidence type="ECO:0000256" key="1">
    <source>
        <dbReference type="SAM" id="MobiDB-lite"/>
    </source>
</evidence>
<feature type="region of interest" description="Disordered" evidence="1">
    <location>
        <begin position="79"/>
        <end position="101"/>
    </location>
</feature>
<keyword evidence="4" id="KW-1185">Reference proteome</keyword>
<dbReference type="Proteomes" id="UP001589707">
    <property type="component" value="Unassembled WGS sequence"/>
</dbReference>
<name>A0ABV5X140_9MICO</name>
<organism evidence="3 4">
    <name type="scientific">Brevibacterium otitidis</name>
    <dbReference type="NCBI Taxonomy" id="53364"/>
    <lineage>
        <taxon>Bacteria</taxon>
        <taxon>Bacillati</taxon>
        <taxon>Actinomycetota</taxon>
        <taxon>Actinomycetes</taxon>
        <taxon>Micrococcales</taxon>
        <taxon>Brevibacteriaceae</taxon>
        <taxon>Brevibacterium</taxon>
    </lineage>
</organism>
<feature type="signal peptide" evidence="2">
    <location>
        <begin position="1"/>
        <end position="27"/>
    </location>
</feature>
<evidence type="ECO:0000313" key="4">
    <source>
        <dbReference type="Proteomes" id="UP001589707"/>
    </source>
</evidence>
<dbReference type="InterPro" id="IPR038765">
    <property type="entry name" value="Papain-like_cys_pep_sf"/>
</dbReference>
<evidence type="ECO:0008006" key="5">
    <source>
        <dbReference type="Google" id="ProtNLM"/>
    </source>
</evidence>
<comment type="caution">
    <text evidence="3">The sequence shown here is derived from an EMBL/GenBank/DDBJ whole genome shotgun (WGS) entry which is preliminary data.</text>
</comment>
<feature type="chain" id="PRO_5045926131" description="Permuted papain-like amidase enzyme, YaeF/YiiX, C92 family" evidence="2">
    <location>
        <begin position="28"/>
        <end position="256"/>
    </location>
</feature>
<protein>
    <recommendedName>
        <fullName evidence="5">Permuted papain-like amidase enzyme, YaeF/YiiX, C92 family</fullName>
    </recommendedName>
</protein>
<evidence type="ECO:0000313" key="3">
    <source>
        <dbReference type="EMBL" id="MFB9776034.1"/>
    </source>
</evidence>
<gene>
    <name evidence="3" type="ORF">ACFFN1_06410</name>
</gene>
<keyword evidence="2" id="KW-0732">Signal</keyword>
<proteinExistence type="predicted"/>
<reference evidence="3 4" key="1">
    <citation type="submission" date="2024-09" db="EMBL/GenBank/DDBJ databases">
        <authorList>
            <person name="Sun Q."/>
            <person name="Mori K."/>
        </authorList>
    </citation>
    <scope>NUCLEOTIDE SEQUENCE [LARGE SCALE GENOMIC DNA]</scope>
    <source>
        <strain evidence="3 4">JCM 11683</strain>
    </source>
</reference>
<dbReference type="RefSeq" id="WP_376839661.1">
    <property type="nucleotide sequence ID" value="NZ_JBHMAU010000045.1"/>
</dbReference>
<dbReference type="SUPFAM" id="SSF54001">
    <property type="entry name" value="Cysteine proteinases"/>
    <property type="match status" value="1"/>
</dbReference>
<dbReference type="EMBL" id="JBHMAU010000045">
    <property type="protein sequence ID" value="MFB9776034.1"/>
    <property type="molecule type" value="Genomic_DNA"/>
</dbReference>
<sequence>MLRKKHFLAGLLLAGAVALSGGVPATAAESPASAHLSPQSPQALEKLENLNPGTSDQELMNGLSAYAAERGITLEQALQESLRESEESAQAASEGSSGGVSTYATRTLGAAKAKGDIFVSPASTLFIKHGHTGIYYTTGTIVEAPGKKAGGKTLKSRSYAASKLSVGKGAVKQSVGVSTAKRKASANHAYSKLRGKPYNTSFAANKKVNGSTMNCSQLVWAAYKVGGRIDLDSNGGPGVYPYNIKNSKYTKTYKTL</sequence>
<evidence type="ECO:0000256" key="2">
    <source>
        <dbReference type="SAM" id="SignalP"/>
    </source>
</evidence>
<dbReference type="Gene3D" id="3.90.1720.10">
    <property type="entry name" value="endopeptidase domain like (from Nostoc punctiforme)"/>
    <property type="match status" value="1"/>
</dbReference>
<accession>A0ABV5X140</accession>